<gene>
    <name evidence="2" type="ORF">MIND_00444100</name>
</gene>
<feature type="region of interest" description="Disordered" evidence="1">
    <location>
        <begin position="117"/>
        <end position="248"/>
    </location>
</feature>
<reference evidence="2" key="1">
    <citation type="submission" date="2020-05" db="EMBL/GenBank/DDBJ databases">
        <title>Mycena genomes resolve the evolution of fungal bioluminescence.</title>
        <authorList>
            <person name="Tsai I.J."/>
        </authorList>
    </citation>
    <scope>NUCLEOTIDE SEQUENCE</scope>
    <source>
        <strain evidence="2">171206Taipei</strain>
    </source>
</reference>
<feature type="compositionally biased region" description="Basic and acidic residues" evidence="1">
    <location>
        <begin position="224"/>
        <end position="242"/>
    </location>
</feature>
<evidence type="ECO:0000313" key="3">
    <source>
        <dbReference type="Proteomes" id="UP000636479"/>
    </source>
</evidence>
<evidence type="ECO:0000313" key="2">
    <source>
        <dbReference type="EMBL" id="KAF7306528.1"/>
    </source>
</evidence>
<name>A0A8H6W9E5_9AGAR</name>
<feature type="compositionally biased region" description="Low complexity" evidence="1">
    <location>
        <begin position="162"/>
        <end position="179"/>
    </location>
</feature>
<dbReference type="Proteomes" id="UP000636479">
    <property type="component" value="Unassembled WGS sequence"/>
</dbReference>
<dbReference type="GeneID" id="59343771"/>
<feature type="compositionally biased region" description="Acidic residues" evidence="1">
    <location>
        <begin position="195"/>
        <end position="204"/>
    </location>
</feature>
<sequence length="248" mass="27309">MPPDRRRSLKPRKSISGGAAFAEALGLANDPESFSFYKKEFRQAADQCFDFSLPLFQQQSAMTVFVQTVRSRHPALFDSLVHTNHADRVQGLQIYAIDYLGKSGKLSNPIKGARKALIAASDSKRKARSEPPNSRRGMQAERDKSESEEAPEFPPRSRESSESSSVAAKVSSMSVVASPKLKAKAKPRSKPMIIEDSDADDYDNAEWSASPRIRGGRKGAGNKGKGEAWQRFDENAKDRDSETVILGC</sequence>
<evidence type="ECO:0000256" key="1">
    <source>
        <dbReference type="SAM" id="MobiDB-lite"/>
    </source>
</evidence>
<dbReference type="RefSeq" id="XP_037221547.1">
    <property type="nucleotide sequence ID" value="XM_037361255.1"/>
</dbReference>
<protein>
    <submittedName>
        <fullName evidence="2">CENP-C-C domain-containing protein</fullName>
    </submittedName>
</protein>
<organism evidence="2 3">
    <name type="scientific">Mycena indigotica</name>
    <dbReference type="NCBI Taxonomy" id="2126181"/>
    <lineage>
        <taxon>Eukaryota</taxon>
        <taxon>Fungi</taxon>
        <taxon>Dikarya</taxon>
        <taxon>Basidiomycota</taxon>
        <taxon>Agaricomycotina</taxon>
        <taxon>Agaricomycetes</taxon>
        <taxon>Agaricomycetidae</taxon>
        <taxon>Agaricales</taxon>
        <taxon>Marasmiineae</taxon>
        <taxon>Mycenaceae</taxon>
        <taxon>Mycena</taxon>
    </lineage>
</organism>
<keyword evidence="3" id="KW-1185">Reference proteome</keyword>
<dbReference type="EMBL" id="JACAZF010000004">
    <property type="protein sequence ID" value="KAF7306528.1"/>
    <property type="molecule type" value="Genomic_DNA"/>
</dbReference>
<dbReference type="OrthoDB" id="3043520at2759"/>
<comment type="caution">
    <text evidence="2">The sequence shown here is derived from an EMBL/GenBank/DDBJ whole genome shotgun (WGS) entry which is preliminary data.</text>
</comment>
<accession>A0A8H6W9E5</accession>
<dbReference type="AlphaFoldDB" id="A0A8H6W9E5"/>
<proteinExistence type="predicted"/>
<feature type="compositionally biased region" description="Basic and acidic residues" evidence="1">
    <location>
        <begin position="138"/>
        <end position="147"/>
    </location>
</feature>